<dbReference type="InterPro" id="IPR020846">
    <property type="entry name" value="MFS_dom"/>
</dbReference>
<feature type="transmembrane region" description="Helical" evidence="5">
    <location>
        <begin position="391"/>
        <end position="412"/>
    </location>
</feature>
<evidence type="ECO:0000256" key="1">
    <source>
        <dbReference type="ARBA" id="ARBA00004141"/>
    </source>
</evidence>
<dbReference type="SUPFAM" id="SSF103473">
    <property type="entry name" value="MFS general substrate transporter"/>
    <property type="match status" value="1"/>
</dbReference>
<evidence type="ECO:0000259" key="6">
    <source>
        <dbReference type="PROSITE" id="PS50850"/>
    </source>
</evidence>
<evidence type="ECO:0000313" key="8">
    <source>
        <dbReference type="Proteomes" id="UP000305064"/>
    </source>
</evidence>
<dbReference type="PANTHER" id="PTHR23502:SF29">
    <property type="entry name" value="TRANSPORTER, PUTATIVE (AFU_ORTHOLOGUE AFUA_6G06680)-RELATED"/>
    <property type="match status" value="1"/>
</dbReference>
<dbReference type="GO" id="GO:0005886">
    <property type="term" value="C:plasma membrane"/>
    <property type="evidence" value="ECO:0007669"/>
    <property type="project" value="TreeGrafter"/>
</dbReference>
<dbReference type="PROSITE" id="PS50850">
    <property type="entry name" value="MFS"/>
    <property type="match status" value="1"/>
</dbReference>
<keyword evidence="4 5" id="KW-0472">Membrane</keyword>
<evidence type="ECO:0000256" key="4">
    <source>
        <dbReference type="ARBA" id="ARBA00023136"/>
    </source>
</evidence>
<gene>
    <name evidence="7" type="ORF">D6C94_05178</name>
</gene>
<evidence type="ECO:0000256" key="3">
    <source>
        <dbReference type="ARBA" id="ARBA00022989"/>
    </source>
</evidence>
<accession>A0AB38LX26</accession>
<protein>
    <submittedName>
        <fullName evidence="7">MFS general substrate transporter</fullName>
    </submittedName>
</protein>
<reference evidence="7 8" key="1">
    <citation type="submission" date="2018-10" db="EMBL/GenBank/DDBJ databases">
        <title>Fifty Aureobasidium pullulans genomes reveal a recombining polyextremotolerant generalist.</title>
        <authorList>
            <person name="Gostincar C."/>
            <person name="Turk M."/>
            <person name="Zajc J."/>
            <person name="Gunde-Cimerman N."/>
        </authorList>
    </citation>
    <scope>NUCLEOTIDE SEQUENCE [LARGE SCALE GENOMIC DNA]</scope>
    <source>
        <strain evidence="7 8">EXF-4256</strain>
    </source>
</reference>
<feature type="transmembrane region" description="Helical" evidence="5">
    <location>
        <begin position="351"/>
        <end position="370"/>
    </location>
</feature>
<feature type="transmembrane region" description="Helical" evidence="5">
    <location>
        <begin position="227"/>
        <end position="245"/>
    </location>
</feature>
<comment type="caution">
    <text evidence="7">The sequence shown here is derived from an EMBL/GenBank/DDBJ whole genome shotgun (WGS) entry which is preliminary data.</text>
</comment>
<feature type="transmembrane region" description="Helical" evidence="5">
    <location>
        <begin position="488"/>
        <end position="508"/>
    </location>
</feature>
<feature type="transmembrane region" description="Helical" evidence="5">
    <location>
        <begin position="452"/>
        <end position="476"/>
    </location>
</feature>
<dbReference type="GO" id="GO:0022857">
    <property type="term" value="F:transmembrane transporter activity"/>
    <property type="evidence" value="ECO:0007669"/>
    <property type="project" value="InterPro"/>
</dbReference>
<dbReference type="Gene3D" id="1.20.1250.20">
    <property type="entry name" value="MFS general substrate transporter like domains"/>
    <property type="match status" value="1"/>
</dbReference>
<feature type="transmembrane region" description="Helical" evidence="5">
    <location>
        <begin position="418"/>
        <end position="440"/>
    </location>
</feature>
<evidence type="ECO:0000313" key="7">
    <source>
        <dbReference type="EMBL" id="THY74107.1"/>
    </source>
</evidence>
<dbReference type="AlphaFoldDB" id="A0AB38LX26"/>
<feature type="transmembrane region" description="Helical" evidence="5">
    <location>
        <begin position="65"/>
        <end position="95"/>
    </location>
</feature>
<organism evidence="7 8">
    <name type="scientific">Aureobasidium pullulans</name>
    <name type="common">Black yeast</name>
    <name type="synonym">Pullularia pullulans</name>
    <dbReference type="NCBI Taxonomy" id="5580"/>
    <lineage>
        <taxon>Eukaryota</taxon>
        <taxon>Fungi</taxon>
        <taxon>Dikarya</taxon>
        <taxon>Ascomycota</taxon>
        <taxon>Pezizomycotina</taxon>
        <taxon>Dothideomycetes</taxon>
        <taxon>Dothideomycetidae</taxon>
        <taxon>Dothideales</taxon>
        <taxon>Saccotheciaceae</taxon>
        <taxon>Aureobasidium</taxon>
    </lineage>
</organism>
<dbReference type="Pfam" id="PF07690">
    <property type="entry name" value="MFS_1"/>
    <property type="match status" value="1"/>
</dbReference>
<feature type="domain" description="Major facilitator superfamily (MFS) profile" evidence="6">
    <location>
        <begin position="66"/>
        <end position="528"/>
    </location>
</feature>
<keyword evidence="2 5" id="KW-0812">Transmembrane</keyword>
<sequence length="528" mass="59211">MALGILEPRAKKVPGTANVLDQEWKRDPTLKRDKTGNIILVPQPSEDPNDPLIWLQNWPLWQRDLILLLLCVVAAIATTASPLVAANSVVLAVVFKVKFQDAALLTAYHLCGVRVASWLFVPLARVWGKRHVFLFGALLMVASSAWGGSTADNLNYRSLTWARIVQGIALAPFESLVNDVVGDLYFVHERGFRMAFTNVCLFGAAFLTPVCVGVITTRDNLGWQWSFYFLAIFMAAGFVMLFLFFPETTYQRPRYLQIDINVGPVPFHDPVPPPPKHTFLHRLAPFSGRKTDESFLKLLFRPFPLFLQPAVAWGCLMQGVIIGWTVIVGVILALIFLGPPLFFTEEQAGKMYTAAFVGSMIGLVLAGIYTELVTRLLIVRNGGQYEPEFRIALVIPTLVFSAIGLYGFGIASANIEKYGWVVIEVFLACITISMVMGATASAQYLLDAHRDIAIETFTCLIIFKNLFSFVLAYYAYTWVLDRGFEKMFIIFGSIEIGICALSIPMYVFGKRNREFFYRHDILKLARLR</sequence>
<feature type="transmembrane region" description="Helical" evidence="5">
    <location>
        <begin position="310"/>
        <end position="339"/>
    </location>
</feature>
<dbReference type="InterPro" id="IPR011701">
    <property type="entry name" value="MFS"/>
</dbReference>
<dbReference type="InterPro" id="IPR036259">
    <property type="entry name" value="MFS_trans_sf"/>
</dbReference>
<feature type="transmembrane region" description="Helical" evidence="5">
    <location>
        <begin position="132"/>
        <end position="149"/>
    </location>
</feature>
<name>A0AB38LX26_AURPU</name>
<evidence type="ECO:0000256" key="2">
    <source>
        <dbReference type="ARBA" id="ARBA00022692"/>
    </source>
</evidence>
<comment type="subcellular location">
    <subcellularLocation>
        <location evidence="1">Membrane</location>
        <topology evidence="1">Multi-pass membrane protein</topology>
    </subcellularLocation>
</comment>
<proteinExistence type="predicted"/>
<keyword evidence="3 5" id="KW-1133">Transmembrane helix</keyword>
<dbReference type="PANTHER" id="PTHR23502">
    <property type="entry name" value="MAJOR FACILITATOR SUPERFAMILY"/>
    <property type="match status" value="1"/>
</dbReference>
<dbReference type="Proteomes" id="UP000305064">
    <property type="component" value="Unassembled WGS sequence"/>
</dbReference>
<evidence type="ECO:0000256" key="5">
    <source>
        <dbReference type="SAM" id="Phobius"/>
    </source>
</evidence>
<dbReference type="EMBL" id="QZBJ01000031">
    <property type="protein sequence ID" value="THY74107.1"/>
    <property type="molecule type" value="Genomic_DNA"/>
</dbReference>
<feature type="transmembrane region" description="Helical" evidence="5">
    <location>
        <begin position="102"/>
        <end position="120"/>
    </location>
</feature>
<feature type="transmembrane region" description="Helical" evidence="5">
    <location>
        <begin position="195"/>
        <end position="215"/>
    </location>
</feature>